<dbReference type="AlphaFoldDB" id="A0AAV2K3H2"/>
<evidence type="ECO:0000313" key="2">
    <source>
        <dbReference type="Proteomes" id="UP001497482"/>
    </source>
</evidence>
<name>A0AAV2K3H2_KNICA</name>
<gene>
    <name evidence="1" type="ORF">KC01_LOCUS14812</name>
</gene>
<dbReference type="Proteomes" id="UP001497482">
    <property type="component" value="Chromosome 16"/>
</dbReference>
<accession>A0AAV2K3H2</accession>
<organism evidence="1 2">
    <name type="scientific">Knipowitschia caucasica</name>
    <name type="common">Caucasian dwarf goby</name>
    <name type="synonym">Pomatoschistus caucasicus</name>
    <dbReference type="NCBI Taxonomy" id="637954"/>
    <lineage>
        <taxon>Eukaryota</taxon>
        <taxon>Metazoa</taxon>
        <taxon>Chordata</taxon>
        <taxon>Craniata</taxon>
        <taxon>Vertebrata</taxon>
        <taxon>Euteleostomi</taxon>
        <taxon>Actinopterygii</taxon>
        <taxon>Neopterygii</taxon>
        <taxon>Teleostei</taxon>
        <taxon>Neoteleostei</taxon>
        <taxon>Acanthomorphata</taxon>
        <taxon>Gobiaria</taxon>
        <taxon>Gobiiformes</taxon>
        <taxon>Gobioidei</taxon>
        <taxon>Gobiidae</taxon>
        <taxon>Gobiinae</taxon>
        <taxon>Knipowitschia</taxon>
    </lineage>
</organism>
<evidence type="ECO:0000313" key="1">
    <source>
        <dbReference type="EMBL" id="CAL1584476.1"/>
    </source>
</evidence>
<keyword evidence="2" id="KW-1185">Reference proteome</keyword>
<reference evidence="1 2" key="1">
    <citation type="submission" date="2024-04" db="EMBL/GenBank/DDBJ databases">
        <authorList>
            <person name="Waldvogel A.-M."/>
            <person name="Schoenle A."/>
        </authorList>
    </citation>
    <scope>NUCLEOTIDE SEQUENCE [LARGE SCALE GENOMIC DNA]</scope>
</reference>
<dbReference type="EMBL" id="OZ035838">
    <property type="protein sequence ID" value="CAL1584476.1"/>
    <property type="molecule type" value="Genomic_DNA"/>
</dbReference>
<proteinExistence type="predicted"/>
<sequence length="156" mass="16525">MDDRRRSSVEGWHHYAGECHTVHIKDRGDWIGQGPSGGMANINMIVSLCFLEDLDRQTDFPMAPSTALFTLGVFRPEVLGCGGTRLRWCPAAVVPGCGGTRLRWCPAAVVPGCGGARLRWCPAAVVPGCGGAGCGGARLRWHPAAVVPGCGGTRRK</sequence>
<protein>
    <submittedName>
        <fullName evidence="1">Uncharacterized protein</fullName>
    </submittedName>
</protein>